<accession>A0A3B0RA20</accession>
<dbReference type="InterPro" id="IPR036249">
    <property type="entry name" value="Thioredoxin-like_sf"/>
</dbReference>
<dbReference type="Pfam" id="PF02683">
    <property type="entry name" value="DsbD_TM"/>
    <property type="match status" value="1"/>
</dbReference>
<feature type="transmembrane region" description="Helical" evidence="6">
    <location>
        <begin position="529"/>
        <end position="546"/>
    </location>
</feature>
<dbReference type="InterPro" id="IPR013766">
    <property type="entry name" value="Thioredoxin_domain"/>
</dbReference>
<evidence type="ECO:0000313" key="8">
    <source>
        <dbReference type="EMBL" id="VAV89162.1"/>
    </source>
</evidence>
<dbReference type="GO" id="GO:0017004">
    <property type="term" value="P:cytochrome complex assembly"/>
    <property type="evidence" value="ECO:0007669"/>
    <property type="project" value="InterPro"/>
</dbReference>
<feature type="domain" description="Thioredoxin" evidence="7">
    <location>
        <begin position="567"/>
        <end position="693"/>
    </location>
</feature>
<dbReference type="CDD" id="cd02953">
    <property type="entry name" value="DsbDgamma"/>
    <property type="match status" value="1"/>
</dbReference>
<dbReference type="InterPro" id="IPR003834">
    <property type="entry name" value="Cyt_c_assmbl_TM_dom"/>
</dbReference>
<keyword evidence="2" id="KW-1003">Cell membrane</keyword>
<dbReference type="PROSITE" id="PS51352">
    <property type="entry name" value="THIOREDOXIN_2"/>
    <property type="match status" value="1"/>
</dbReference>
<evidence type="ECO:0000256" key="1">
    <source>
        <dbReference type="ARBA" id="ARBA00004651"/>
    </source>
</evidence>
<evidence type="ECO:0000256" key="3">
    <source>
        <dbReference type="ARBA" id="ARBA00022692"/>
    </source>
</evidence>
<reference evidence="8" key="1">
    <citation type="submission" date="2018-06" db="EMBL/GenBank/DDBJ databases">
        <authorList>
            <person name="Zhirakovskaya E."/>
        </authorList>
    </citation>
    <scope>NUCLEOTIDE SEQUENCE</scope>
</reference>
<keyword evidence="5 6" id="KW-0472">Membrane</keyword>
<gene>
    <name evidence="8" type="ORF">MNBD_ALPHA06-1409</name>
</gene>
<evidence type="ECO:0000259" key="7">
    <source>
        <dbReference type="PROSITE" id="PS51352"/>
    </source>
</evidence>
<sequence length="695" mass="73843">MRSLLTTLLLLLWAGSVAAAPVKTEYSTADLLSNQQQIKAGDTFYLGLELELREHWHSYWINPGDAGLATAIQWDLPPGLTAGDIEWPTPKAIPLGVLVNYGYEGKTLYPVPFTAGPDFIANGPVQIKAFATWLVCEDICVPDQANLSLRLNTGAGENKTDAARIAAAVQALPKPVSAQQLQAGFSSDAKSIQFHFAGPLLQGLKLKSKQLRFFPTDSGAVKHSAPQTASFGENGFTLWTKPGFRAKRGQVDVFDGVLVIGKGKSAKAWSVSAKSGLVPAGSGATTEPSAIPAQKSVSGGLLTALLFAFLGGVLLNLMPCVFPVLSMKVMSFVSAAHAEAAKIRRHGILFLIGVLLSFLFLGGLLLALKAGGQQVGWGFQLQSPIFVAAVAILFFVLGLNLLGVFQIGGRLMGVGSSLTEEKGNGNAGAFFTGVLAVVVASPCTAPAMGWALGYTLTQSAPVSLLVFAALGLGFAAPFTLLSLRPGLLKFLPKPGAWMERFHQLMAFPMFGAAIWLVWVLGGLSGSNAITAMLIAFLLIGFAFWAAKGKWLGKSTAVIAGVLALFTLWNGLSSPDVSKLQPEPWSVERVAELRAEGKVVFVDFTADWCVTCQFNKKTSLSTKRVAQAFAKEGAAFLVADWTKRDDAIAAELARHGRAGVPLYLVYKPGQSEPDILPQILTPKMVEQAITSTSDYF</sequence>
<dbReference type="GO" id="GO:0045454">
    <property type="term" value="P:cell redox homeostasis"/>
    <property type="evidence" value="ECO:0007669"/>
    <property type="project" value="TreeGrafter"/>
</dbReference>
<feature type="transmembrane region" description="Helical" evidence="6">
    <location>
        <begin position="504"/>
        <end position="523"/>
    </location>
</feature>
<feature type="transmembrane region" description="Helical" evidence="6">
    <location>
        <begin position="464"/>
        <end position="483"/>
    </location>
</feature>
<keyword evidence="8" id="KW-0560">Oxidoreductase</keyword>
<dbReference type="AlphaFoldDB" id="A0A3B0RA20"/>
<dbReference type="EMBL" id="UOEE01000085">
    <property type="protein sequence ID" value="VAV89162.1"/>
    <property type="molecule type" value="Genomic_DNA"/>
</dbReference>
<dbReference type="PANTHER" id="PTHR32234:SF3">
    <property type="entry name" value="SUPPRESSION OF COPPER SENSITIVITY PROTEIN"/>
    <property type="match status" value="1"/>
</dbReference>
<dbReference type="EC" id="1.8.1.8" evidence="8"/>
<keyword evidence="3 6" id="KW-0812">Transmembrane</keyword>
<dbReference type="InterPro" id="IPR035671">
    <property type="entry name" value="DsbD_gamma"/>
</dbReference>
<comment type="subcellular location">
    <subcellularLocation>
        <location evidence="1">Cell membrane</location>
        <topology evidence="1">Multi-pass membrane protein</topology>
    </subcellularLocation>
</comment>
<dbReference type="GO" id="GO:0047134">
    <property type="term" value="F:protein-disulfide reductase [NAD(P)H] activity"/>
    <property type="evidence" value="ECO:0007669"/>
    <property type="project" value="UniProtKB-EC"/>
</dbReference>
<feature type="transmembrane region" description="Helical" evidence="6">
    <location>
        <begin position="553"/>
        <end position="571"/>
    </location>
</feature>
<evidence type="ECO:0000256" key="4">
    <source>
        <dbReference type="ARBA" id="ARBA00022989"/>
    </source>
</evidence>
<feature type="transmembrane region" description="Helical" evidence="6">
    <location>
        <begin position="385"/>
        <end position="408"/>
    </location>
</feature>
<dbReference type="SUPFAM" id="SSF52833">
    <property type="entry name" value="Thioredoxin-like"/>
    <property type="match status" value="1"/>
</dbReference>
<evidence type="ECO:0000256" key="6">
    <source>
        <dbReference type="SAM" id="Phobius"/>
    </source>
</evidence>
<organism evidence="8">
    <name type="scientific">hydrothermal vent metagenome</name>
    <dbReference type="NCBI Taxonomy" id="652676"/>
    <lineage>
        <taxon>unclassified sequences</taxon>
        <taxon>metagenomes</taxon>
        <taxon>ecological metagenomes</taxon>
    </lineage>
</organism>
<dbReference type="GO" id="GO:0005886">
    <property type="term" value="C:plasma membrane"/>
    <property type="evidence" value="ECO:0007669"/>
    <property type="project" value="UniProtKB-SubCell"/>
</dbReference>
<name>A0A3B0RA20_9ZZZZ</name>
<protein>
    <submittedName>
        <fullName evidence="8">Cytochrome c-type biogenesis protein DsbD, protein-disulfide reductase</fullName>
        <ecNumber evidence="8">1.8.1.8</ecNumber>
    </submittedName>
</protein>
<dbReference type="Gene3D" id="3.40.30.10">
    <property type="entry name" value="Glutaredoxin"/>
    <property type="match status" value="1"/>
</dbReference>
<proteinExistence type="predicted"/>
<evidence type="ECO:0000256" key="2">
    <source>
        <dbReference type="ARBA" id="ARBA00022475"/>
    </source>
</evidence>
<dbReference type="InterPro" id="IPR028250">
    <property type="entry name" value="DsbDN"/>
</dbReference>
<dbReference type="Pfam" id="PF13899">
    <property type="entry name" value="Thioredoxin_7"/>
    <property type="match status" value="1"/>
</dbReference>
<keyword evidence="4 6" id="KW-1133">Transmembrane helix</keyword>
<evidence type="ECO:0000256" key="5">
    <source>
        <dbReference type="ARBA" id="ARBA00023136"/>
    </source>
</evidence>
<dbReference type="Pfam" id="PF11412">
    <property type="entry name" value="DsbD_N"/>
    <property type="match status" value="1"/>
</dbReference>
<feature type="transmembrane region" description="Helical" evidence="6">
    <location>
        <begin position="429"/>
        <end position="452"/>
    </location>
</feature>
<feature type="transmembrane region" description="Helical" evidence="6">
    <location>
        <begin position="346"/>
        <end position="365"/>
    </location>
</feature>
<dbReference type="PANTHER" id="PTHR32234">
    <property type="entry name" value="THIOL:DISULFIDE INTERCHANGE PROTEIN DSBD"/>
    <property type="match status" value="1"/>
</dbReference>
<feature type="transmembrane region" description="Helical" evidence="6">
    <location>
        <begin position="301"/>
        <end position="325"/>
    </location>
</feature>